<keyword evidence="7" id="KW-1185">Reference proteome</keyword>
<feature type="domain" description="DNA methylase N-4/N-6" evidence="5">
    <location>
        <begin position="51"/>
        <end position="403"/>
    </location>
</feature>
<dbReference type="PATRIC" id="fig|1095729.3.peg.423"/>
<gene>
    <name evidence="6" type="ORF">HMPREF1043_0519</name>
</gene>
<protein>
    <submittedName>
        <fullName evidence="6">DNA methylase family protein</fullName>
    </submittedName>
</protein>
<dbReference type="Pfam" id="PF01555">
    <property type="entry name" value="N6_N4_Mtase"/>
    <property type="match status" value="1"/>
</dbReference>
<dbReference type="SUPFAM" id="SSF53335">
    <property type="entry name" value="S-adenosyl-L-methionine-dependent methyltransferases"/>
    <property type="match status" value="1"/>
</dbReference>
<dbReference type="InterPro" id="IPR029063">
    <property type="entry name" value="SAM-dependent_MTases_sf"/>
</dbReference>
<dbReference type="GO" id="GO:0009307">
    <property type="term" value="P:DNA restriction-modification system"/>
    <property type="evidence" value="ECO:0007669"/>
    <property type="project" value="UniProtKB-KW"/>
</dbReference>
<reference evidence="6 7" key="1">
    <citation type="submission" date="2012-01" db="EMBL/GenBank/DDBJ databases">
        <authorList>
            <person name="Harkins D.M."/>
            <person name="Madupu R."/>
            <person name="Durkin A.S."/>
            <person name="Torralba M."/>
            <person name="Methe B."/>
            <person name="Sutton G.G."/>
            <person name="Nelson K.E."/>
        </authorList>
    </citation>
    <scope>NUCLEOTIDE SEQUENCE [LARGE SCALE GENOMIC DNA]</scope>
    <source>
        <strain evidence="6 7">CCUG 39159</strain>
    </source>
</reference>
<dbReference type="PRINTS" id="PR00508">
    <property type="entry name" value="S21N4MTFRASE"/>
</dbReference>
<comment type="similarity">
    <text evidence="1">Belongs to the N(4)/N(6)-methyltransferase family.</text>
</comment>
<organism evidence="6 7">
    <name type="scientific">Streptococcus anginosus subsp. whileyi CCUG 39159</name>
    <dbReference type="NCBI Taxonomy" id="1095729"/>
    <lineage>
        <taxon>Bacteria</taxon>
        <taxon>Bacillati</taxon>
        <taxon>Bacillota</taxon>
        <taxon>Bacilli</taxon>
        <taxon>Lactobacillales</taxon>
        <taxon>Streptococcaceae</taxon>
        <taxon>Streptococcus</taxon>
        <taxon>Streptococcus anginosus group</taxon>
    </lineage>
</organism>
<keyword evidence="4" id="KW-0680">Restriction system</keyword>
<proteinExistence type="inferred from homology"/>
<dbReference type="AlphaFoldDB" id="I0SJ34"/>
<dbReference type="InterPro" id="IPR001091">
    <property type="entry name" value="RM_Methyltransferase"/>
</dbReference>
<comment type="caution">
    <text evidence="6">The sequence shown here is derived from an EMBL/GenBank/DDBJ whole genome shotgun (WGS) entry which is preliminary data.</text>
</comment>
<evidence type="ECO:0000259" key="5">
    <source>
        <dbReference type="Pfam" id="PF01555"/>
    </source>
</evidence>
<evidence type="ECO:0000256" key="2">
    <source>
        <dbReference type="ARBA" id="ARBA00022603"/>
    </source>
</evidence>
<evidence type="ECO:0000313" key="7">
    <source>
        <dbReference type="Proteomes" id="UP000003245"/>
    </source>
</evidence>
<dbReference type="PROSITE" id="PS00092">
    <property type="entry name" value="N6_MTASE"/>
    <property type="match status" value="1"/>
</dbReference>
<dbReference type="GO" id="GO:0008170">
    <property type="term" value="F:N-methyltransferase activity"/>
    <property type="evidence" value="ECO:0007669"/>
    <property type="project" value="InterPro"/>
</dbReference>
<dbReference type="InterPro" id="IPR002941">
    <property type="entry name" value="DNA_methylase_N4/N6"/>
</dbReference>
<dbReference type="GO" id="GO:0003677">
    <property type="term" value="F:DNA binding"/>
    <property type="evidence" value="ECO:0007669"/>
    <property type="project" value="InterPro"/>
</dbReference>
<keyword evidence="3" id="KW-0808">Transferase</keyword>
<evidence type="ECO:0000256" key="4">
    <source>
        <dbReference type="ARBA" id="ARBA00022747"/>
    </source>
</evidence>
<dbReference type="Proteomes" id="UP000003245">
    <property type="component" value="Unassembled WGS sequence"/>
</dbReference>
<evidence type="ECO:0000256" key="3">
    <source>
        <dbReference type="ARBA" id="ARBA00022679"/>
    </source>
</evidence>
<sequence length="602" mass="67798">MVVARFEDPIYPGLVETGRVENGGDKPFHTVINAENFHALEMLTYTHRHSVDAIYIDPPYNTGAKDWKYNNDYVESDDDYRHSKWLSFMERRLKIAQELLNPEDSVLIVTIDEKEYLRLGMLLEQTFPSAKVQMVSAVINPKGSTRGQELARVDEYVYLVYVGRARALPTRRELLTNGISSTAGKTPQIWYPLIRSGTDTRREDSKNGFYPLYIDKENGRVVEVGEPLLPVTASRGSVADRPGLITVWPIRGDGSEGRWQVSHTRLPGLIAEGMVRVGKRVSRTGQISVTYLKAGEVKRLESGEIESFGKDDNGTLILRYSDLVSRERVGKTIWNNVAHDAGEHGSKLVRRFLPGRKFPFPKSLYAVEDALRFFIKEKPDAVVLDFFSGSGTTAHAVMRLNKQDGGRRQCISVTNNEVSAEEQKGLRNRGLRPGDAEWEQWGICDYVTKPRVTAAITGRTPAGDPIKGEYKFTDEFPMADGFEENAAFFTLTYEAPRQVRRNRAFARVAPMLWLKAGSRGRIISSVPERGWDVAQAYGVLEDMDHAPEFLAALEADPQVGMAFIVTDSEVAFQSVARQLPEHATAVRLYESYLHNFQINRRA</sequence>
<evidence type="ECO:0000313" key="6">
    <source>
        <dbReference type="EMBL" id="EID23387.1"/>
    </source>
</evidence>
<name>I0SJ34_STRAP</name>
<keyword evidence="2 6" id="KW-0489">Methyltransferase</keyword>
<dbReference type="InterPro" id="IPR002052">
    <property type="entry name" value="DNA_methylase_N6_adenine_CS"/>
</dbReference>
<evidence type="ECO:0000256" key="1">
    <source>
        <dbReference type="ARBA" id="ARBA00006594"/>
    </source>
</evidence>
<accession>I0SJ34</accession>
<dbReference type="EMBL" id="AICP01000024">
    <property type="protein sequence ID" value="EID23387.1"/>
    <property type="molecule type" value="Genomic_DNA"/>
</dbReference>
<dbReference type="GO" id="GO:0032259">
    <property type="term" value="P:methylation"/>
    <property type="evidence" value="ECO:0007669"/>
    <property type="project" value="UniProtKB-KW"/>
</dbReference>
<dbReference type="Gene3D" id="3.40.50.150">
    <property type="entry name" value="Vaccinia Virus protein VP39"/>
    <property type="match status" value="1"/>
</dbReference>